<accession>A0ABS2TM12</accession>
<sequence>MPRPLHTAVARFIRALAIEAGAAIDAGKEPPGSSVGAHDHRYLIHIPGEPIVIEYTVHRDLRELRIPVLVWIH</sequence>
<dbReference type="EMBL" id="JADKYB010000003">
    <property type="protein sequence ID" value="MBM9504102.1"/>
    <property type="molecule type" value="Genomic_DNA"/>
</dbReference>
<evidence type="ECO:0000313" key="1">
    <source>
        <dbReference type="EMBL" id="MBM9504102.1"/>
    </source>
</evidence>
<evidence type="ECO:0000313" key="2">
    <source>
        <dbReference type="Proteomes" id="UP000749040"/>
    </source>
</evidence>
<comment type="caution">
    <text evidence="1">The sequence shown here is derived from an EMBL/GenBank/DDBJ whole genome shotgun (WGS) entry which is preliminary data.</text>
</comment>
<proteinExistence type="predicted"/>
<keyword evidence="2" id="KW-1185">Reference proteome</keyword>
<organism evidence="1 2">
    <name type="scientific">Actinacidiphila acididurans</name>
    <dbReference type="NCBI Taxonomy" id="2784346"/>
    <lineage>
        <taxon>Bacteria</taxon>
        <taxon>Bacillati</taxon>
        <taxon>Actinomycetota</taxon>
        <taxon>Actinomycetes</taxon>
        <taxon>Kitasatosporales</taxon>
        <taxon>Streptomycetaceae</taxon>
        <taxon>Actinacidiphila</taxon>
    </lineage>
</organism>
<dbReference type="Proteomes" id="UP000749040">
    <property type="component" value="Unassembled WGS sequence"/>
</dbReference>
<reference evidence="1 2" key="1">
    <citation type="submission" date="2021-01" db="EMBL/GenBank/DDBJ databases">
        <title>Streptomyces acididurans sp. nov., isolated from a peat swamp forest soil.</title>
        <authorList>
            <person name="Chantavorakit T."/>
            <person name="Duangmal K."/>
        </authorList>
    </citation>
    <scope>NUCLEOTIDE SEQUENCE [LARGE SCALE GENOMIC DNA]</scope>
    <source>
        <strain evidence="1 2">KK5PA1</strain>
    </source>
</reference>
<gene>
    <name evidence="1" type="ORF">ITX44_06045</name>
</gene>
<protein>
    <submittedName>
        <fullName evidence="1">Uncharacterized protein</fullName>
    </submittedName>
</protein>
<name>A0ABS2TM12_9ACTN</name>